<evidence type="ECO:0000256" key="1">
    <source>
        <dbReference type="ARBA" id="ARBA00022729"/>
    </source>
</evidence>
<dbReference type="PANTHER" id="PTHR37482:SF1">
    <property type="entry name" value="OUTER MEMBRANE PROTEIN ASSEMBLY FACTOR BAME"/>
    <property type="match status" value="1"/>
</dbReference>
<evidence type="ECO:0000313" key="6">
    <source>
        <dbReference type="Proteomes" id="UP001259572"/>
    </source>
</evidence>
<dbReference type="Gene3D" id="3.30.1450.10">
    <property type="match status" value="1"/>
</dbReference>
<dbReference type="InterPro" id="IPR026592">
    <property type="entry name" value="BamE"/>
</dbReference>
<evidence type="ECO:0000313" key="5">
    <source>
        <dbReference type="EMBL" id="MDT9599505.1"/>
    </source>
</evidence>
<feature type="domain" description="Outer membrane protein assembly factor BamE" evidence="4">
    <location>
        <begin position="32"/>
        <end position="107"/>
    </location>
</feature>
<comment type="caution">
    <text evidence="5">The sequence shown here is derived from an EMBL/GenBank/DDBJ whole genome shotgun (WGS) entry which is preliminary data.</text>
</comment>
<dbReference type="PROSITE" id="PS51257">
    <property type="entry name" value="PROKAR_LIPOPROTEIN"/>
    <property type="match status" value="1"/>
</dbReference>
<evidence type="ECO:0000256" key="2">
    <source>
        <dbReference type="ARBA" id="ARBA00023136"/>
    </source>
</evidence>
<keyword evidence="6" id="KW-1185">Reference proteome</keyword>
<dbReference type="Proteomes" id="UP001259572">
    <property type="component" value="Unassembled WGS sequence"/>
</dbReference>
<gene>
    <name evidence="5" type="primary">bamE</name>
    <name evidence="5" type="ORF">RQX22_11140</name>
</gene>
<dbReference type="PANTHER" id="PTHR37482">
    <property type="entry name" value="OUTER MEMBRANE PROTEIN ASSEMBLY FACTOR BAME"/>
    <property type="match status" value="1"/>
</dbReference>
<dbReference type="Pfam" id="PF04355">
    <property type="entry name" value="BamE"/>
    <property type="match status" value="1"/>
</dbReference>
<protein>
    <submittedName>
        <fullName evidence="5">Outer membrane protein assembly factor BamE</fullName>
    </submittedName>
</protein>
<reference evidence="5 6" key="1">
    <citation type="submission" date="2023-05" db="EMBL/GenBank/DDBJ databases">
        <authorList>
            <person name="Guo Y."/>
        </authorList>
    </citation>
    <scope>NUCLEOTIDE SEQUENCE [LARGE SCALE GENOMIC DNA]</scope>
    <source>
        <strain evidence="5 6">GR2756</strain>
    </source>
</reference>
<dbReference type="RefSeq" id="WP_315726496.1">
    <property type="nucleotide sequence ID" value="NZ_JAVUPU010000005.1"/>
</dbReference>
<organism evidence="5 6">
    <name type="scientific">Sphingosinicella rhizophila</name>
    <dbReference type="NCBI Taxonomy" id="3050082"/>
    <lineage>
        <taxon>Bacteria</taxon>
        <taxon>Pseudomonadati</taxon>
        <taxon>Pseudomonadota</taxon>
        <taxon>Alphaproteobacteria</taxon>
        <taxon>Sphingomonadales</taxon>
        <taxon>Sphingosinicellaceae</taxon>
        <taxon>Sphingosinicella</taxon>
    </lineage>
</organism>
<name>A0ABU3Q7W0_9SPHN</name>
<dbReference type="InterPro" id="IPR037873">
    <property type="entry name" value="BamE-like"/>
</dbReference>
<dbReference type="EMBL" id="JAVUPU010000005">
    <property type="protein sequence ID" value="MDT9599505.1"/>
    <property type="molecule type" value="Genomic_DNA"/>
</dbReference>
<evidence type="ECO:0000256" key="3">
    <source>
        <dbReference type="ARBA" id="ARBA00023237"/>
    </source>
</evidence>
<evidence type="ECO:0000259" key="4">
    <source>
        <dbReference type="Pfam" id="PF04355"/>
    </source>
</evidence>
<sequence length="159" mass="17074">MILGQGRSLVLTTLAAAGLLVGGCANIRDQQGYIVDETLVASVQPGVDNRDSVQATLGRPTFTGQFNTNEWYYVSRQTKNLAFNSPRPARQTVLRITFDEAGNVTAVDRRGLEQVVSIDPMGDKTPTLGRDKSFFEELFGNIGAVGAGGMAGQDPNNPR</sequence>
<keyword evidence="3" id="KW-0998">Cell outer membrane</keyword>
<keyword evidence="1" id="KW-0732">Signal</keyword>
<accession>A0ABU3Q7W0</accession>
<keyword evidence="2" id="KW-0472">Membrane</keyword>
<proteinExistence type="predicted"/>
<dbReference type="InterPro" id="IPR007450">
    <property type="entry name" value="BamE_dom"/>
</dbReference>